<keyword evidence="3" id="KW-1185">Reference proteome</keyword>
<reference evidence="2 3" key="1">
    <citation type="submission" date="2020-04" db="EMBL/GenBank/DDBJ databases">
        <title>Pseudoalteromonas caenipelagi sp. nov., isolated from a tidal flat.</title>
        <authorList>
            <person name="Park S."/>
            <person name="Yoon J.-H."/>
        </authorList>
    </citation>
    <scope>NUCLEOTIDE SEQUENCE [LARGE SCALE GENOMIC DNA]</scope>
    <source>
        <strain evidence="2 3">JBTF-M23</strain>
    </source>
</reference>
<gene>
    <name evidence="2" type="ORF">HG263_09405</name>
</gene>
<keyword evidence="1" id="KW-0732">Signal</keyword>
<feature type="signal peptide" evidence="1">
    <location>
        <begin position="1"/>
        <end position="18"/>
    </location>
</feature>
<dbReference type="Pfam" id="PF14352">
    <property type="entry name" value="DUF4402"/>
    <property type="match status" value="1"/>
</dbReference>
<feature type="chain" id="PRO_5033048194" evidence="1">
    <location>
        <begin position="19"/>
        <end position="146"/>
    </location>
</feature>
<protein>
    <submittedName>
        <fullName evidence="2">DUF4402 domain-containing protein</fullName>
    </submittedName>
</protein>
<evidence type="ECO:0000256" key="1">
    <source>
        <dbReference type="SAM" id="SignalP"/>
    </source>
</evidence>
<evidence type="ECO:0000313" key="3">
    <source>
        <dbReference type="Proteomes" id="UP000586305"/>
    </source>
</evidence>
<dbReference type="RefSeq" id="WP_171625825.1">
    <property type="nucleotide sequence ID" value="NZ_JABBPG010000003.1"/>
</dbReference>
<sequence>MKWLLLSIMMIGSITCSAQVIESLNFGSLVIPRNDQVASVTIHPDNSIDMNGLYVFAPGNPALLVIESLSPGSQVFISDSANGVRLTSGTNNQYLVIEKLHYRKSHIVNQHGEVELSIGATLKTSANGAPYFDGHYSSIIEISLDY</sequence>
<dbReference type="AlphaFoldDB" id="A0A849VGA3"/>
<name>A0A849VGA3_9GAMM</name>
<accession>A0A849VGA3</accession>
<organism evidence="2 3">
    <name type="scientific">Pseudoalteromonas caenipelagi</name>
    <dbReference type="NCBI Taxonomy" id="2726988"/>
    <lineage>
        <taxon>Bacteria</taxon>
        <taxon>Pseudomonadati</taxon>
        <taxon>Pseudomonadota</taxon>
        <taxon>Gammaproteobacteria</taxon>
        <taxon>Alteromonadales</taxon>
        <taxon>Pseudoalteromonadaceae</taxon>
        <taxon>Pseudoalteromonas</taxon>
    </lineage>
</organism>
<dbReference type="Proteomes" id="UP000586305">
    <property type="component" value="Unassembled WGS sequence"/>
</dbReference>
<evidence type="ECO:0000313" key="2">
    <source>
        <dbReference type="EMBL" id="NOU50747.1"/>
    </source>
</evidence>
<comment type="caution">
    <text evidence="2">The sequence shown here is derived from an EMBL/GenBank/DDBJ whole genome shotgun (WGS) entry which is preliminary data.</text>
</comment>
<dbReference type="InterPro" id="IPR025514">
    <property type="entry name" value="DUF4402"/>
</dbReference>
<dbReference type="EMBL" id="JABBPG010000003">
    <property type="protein sequence ID" value="NOU50747.1"/>
    <property type="molecule type" value="Genomic_DNA"/>
</dbReference>
<proteinExistence type="predicted"/>